<reference evidence="2" key="1">
    <citation type="submission" date="2025-08" db="UniProtKB">
        <authorList>
            <consortium name="RefSeq"/>
        </authorList>
    </citation>
    <scope>IDENTIFICATION</scope>
    <source>
        <tissue evidence="2">Whole sample</tissue>
    </source>
</reference>
<keyword evidence="1" id="KW-1185">Reference proteome</keyword>
<protein>
    <submittedName>
        <fullName evidence="2">Uncharacterized protein LOC111114624</fullName>
    </submittedName>
</protein>
<dbReference type="AlphaFoldDB" id="A0A8B8BZA2"/>
<organism evidence="1 2">
    <name type="scientific">Crassostrea virginica</name>
    <name type="common">Eastern oyster</name>
    <dbReference type="NCBI Taxonomy" id="6565"/>
    <lineage>
        <taxon>Eukaryota</taxon>
        <taxon>Metazoa</taxon>
        <taxon>Spiralia</taxon>
        <taxon>Lophotrochozoa</taxon>
        <taxon>Mollusca</taxon>
        <taxon>Bivalvia</taxon>
        <taxon>Autobranchia</taxon>
        <taxon>Pteriomorphia</taxon>
        <taxon>Ostreida</taxon>
        <taxon>Ostreoidea</taxon>
        <taxon>Ostreidae</taxon>
        <taxon>Crassostrea</taxon>
    </lineage>
</organism>
<evidence type="ECO:0000313" key="2">
    <source>
        <dbReference type="RefSeq" id="XP_022308722.1"/>
    </source>
</evidence>
<accession>A0A8B8BZA2</accession>
<proteinExistence type="predicted"/>
<gene>
    <name evidence="2" type="primary">LOC111114624</name>
</gene>
<name>A0A8B8BZA2_CRAVI</name>
<dbReference type="GeneID" id="111114624"/>
<dbReference type="KEGG" id="cvn:111114624"/>
<evidence type="ECO:0000313" key="1">
    <source>
        <dbReference type="Proteomes" id="UP000694844"/>
    </source>
</evidence>
<dbReference type="RefSeq" id="XP_022308722.1">
    <property type="nucleotide sequence ID" value="XM_022453014.1"/>
</dbReference>
<dbReference type="Proteomes" id="UP000694844">
    <property type="component" value="Chromosome 9"/>
</dbReference>
<sequence length="110" mass="12515">MASSSSHPLCQHCRFCNPVAKRRRNSRIRNRISRASQAVPSTVHTWINQLSSSALQRFHIKILSLVEISPMILEKKFFKGHQFSPIGPTVLQTSSFPKGFLILAKQRCLK</sequence>